<dbReference type="AlphaFoldDB" id="A0A0G1YHP9"/>
<dbReference type="Proteomes" id="UP000034119">
    <property type="component" value="Unassembled WGS sequence"/>
</dbReference>
<protein>
    <submittedName>
        <fullName evidence="2">Uncharacterized protein</fullName>
    </submittedName>
</protein>
<evidence type="ECO:0000313" key="3">
    <source>
        <dbReference type="Proteomes" id="UP000034119"/>
    </source>
</evidence>
<sequence length="37" mass="4163">MFALDLAEVMRLGITVFIGLLSMAVIPFLVSYFTVKR</sequence>
<gene>
    <name evidence="2" type="ORF">UY40_C0006G0023</name>
</gene>
<proteinExistence type="predicted"/>
<evidence type="ECO:0000256" key="1">
    <source>
        <dbReference type="SAM" id="Phobius"/>
    </source>
</evidence>
<keyword evidence="1" id="KW-0812">Transmembrane</keyword>
<evidence type="ECO:0000313" key="2">
    <source>
        <dbReference type="EMBL" id="KKW05929.1"/>
    </source>
</evidence>
<name>A0A0G1YHP9_9BACT</name>
<keyword evidence="1" id="KW-1133">Transmembrane helix</keyword>
<organism evidence="2 3">
    <name type="scientific">candidate division CPR1 bacterium GW2011_GWC1_49_13</name>
    <dbReference type="NCBI Taxonomy" id="1618342"/>
    <lineage>
        <taxon>Bacteria</taxon>
        <taxon>candidate division CPR1</taxon>
    </lineage>
</organism>
<dbReference type="EMBL" id="LCPW01000006">
    <property type="protein sequence ID" value="KKW05929.1"/>
    <property type="molecule type" value="Genomic_DNA"/>
</dbReference>
<reference evidence="2 3" key="1">
    <citation type="journal article" date="2015" name="Nature">
        <title>rRNA introns, odd ribosomes, and small enigmatic genomes across a large radiation of phyla.</title>
        <authorList>
            <person name="Brown C.T."/>
            <person name="Hug L.A."/>
            <person name="Thomas B.C."/>
            <person name="Sharon I."/>
            <person name="Castelle C.J."/>
            <person name="Singh A."/>
            <person name="Wilkins M.J."/>
            <person name="Williams K.H."/>
            <person name="Banfield J.F."/>
        </authorList>
    </citation>
    <scope>NUCLEOTIDE SEQUENCE [LARGE SCALE GENOMIC DNA]</scope>
</reference>
<accession>A0A0G1YHP9</accession>
<keyword evidence="1" id="KW-0472">Membrane</keyword>
<dbReference type="STRING" id="1618342.UY40_C0006G0023"/>
<feature type="transmembrane region" description="Helical" evidence="1">
    <location>
        <begin position="12"/>
        <end position="35"/>
    </location>
</feature>
<comment type="caution">
    <text evidence="2">The sequence shown here is derived from an EMBL/GenBank/DDBJ whole genome shotgun (WGS) entry which is preliminary data.</text>
</comment>